<reference evidence="2" key="1">
    <citation type="journal article" date="2019" name="Int. J. Syst. Evol. Microbiol.">
        <title>The Global Catalogue of Microorganisms (GCM) 10K type strain sequencing project: providing services to taxonomists for standard genome sequencing and annotation.</title>
        <authorList>
            <consortium name="The Broad Institute Genomics Platform"/>
            <consortium name="The Broad Institute Genome Sequencing Center for Infectious Disease"/>
            <person name="Wu L."/>
            <person name="Ma J."/>
        </authorList>
    </citation>
    <scope>NUCLEOTIDE SEQUENCE [LARGE SCALE GENOMIC DNA]</scope>
    <source>
        <strain evidence="2">CCUG 2113</strain>
    </source>
</reference>
<comment type="caution">
    <text evidence="1">The sequence shown here is derived from an EMBL/GenBank/DDBJ whole genome shotgun (WGS) entry which is preliminary data.</text>
</comment>
<keyword evidence="2" id="KW-1185">Reference proteome</keyword>
<sequence>MTEIQMLELAAKAIGYKPTGEMWMGGLVCAWDGKTQVRNLKQHMVDDGDKIRISHTFVWNPRNDDGDSRRLQNHLRIGVEYEKLHTVVVWCQVVDGWITEHCEDGMGADIDDKTRLAVLRAAAEFGKAMH</sequence>
<proteinExistence type="predicted"/>
<name>A0ABV8DBG1_9BURK</name>
<organism evidence="1 2">
    <name type="scientific">Acidovorax facilis</name>
    <dbReference type="NCBI Taxonomy" id="12917"/>
    <lineage>
        <taxon>Bacteria</taxon>
        <taxon>Pseudomonadati</taxon>
        <taxon>Pseudomonadota</taxon>
        <taxon>Betaproteobacteria</taxon>
        <taxon>Burkholderiales</taxon>
        <taxon>Comamonadaceae</taxon>
        <taxon>Acidovorax</taxon>
    </lineage>
</organism>
<dbReference type="Proteomes" id="UP001595693">
    <property type="component" value="Unassembled WGS sequence"/>
</dbReference>
<protein>
    <submittedName>
        <fullName evidence="1">Uncharacterized protein</fullName>
    </submittedName>
</protein>
<dbReference type="EMBL" id="JBHSAJ010000037">
    <property type="protein sequence ID" value="MFC3935642.1"/>
    <property type="molecule type" value="Genomic_DNA"/>
</dbReference>
<accession>A0ABV8DBG1</accession>
<gene>
    <name evidence="1" type="ORF">ACFOW3_13555</name>
</gene>
<evidence type="ECO:0000313" key="1">
    <source>
        <dbReference type="EMBL" id="MFC3935642.1"/>
    </source>
</evidence>
<evidence type="ECO:0000313" key="2">
    <source>
        <dbReference type="Proteomes" id="UP001595693"/>
    </source>
</evidence>